<name>A0A7C8VGD2_ORBOL</name>
<dbReference type="EMBL" id="JAABOJ010000003">
    <property type="protein sequence ID" value="KAF3288423.1"/>
    <property type="molecule type" value="Genomic_DNA"/>
</dbReference>
<accession>A0A7C8VGD2</accession>
<evidence type="ECO:0000313" key="1">
    <source>
        <dbReference type="EMBL" id="KAF3288423.1"/>
    </source>
</evidence>
<comment type="caution">
    <text evidence="1">The sequence shown here is derived from an EMBL/GenBank/DDBJ whole genome shotgun (WGS) entry which is preliminary data.</text>
</comment>
<dbReference type="Proteomes" id="UP000474640">
    <property type="component" value="Unassembled WGS sequence"/>
</dbReference>
<gene>
    <name evidence="1" type="ORF">TWF970_011618</name>
</gene>
<protein>
    <submittedName>
        <fullName evidence="1">Uncharacterized protein</fullName>
    </submittedName>
</protein>
<evidence type="ECO:0000313" key="2">
    <source>
        <dbReference type="Proteomes" id="UP000474640"/>
    </source>
</evidence>
<proteinExistence type="predicted"/>
<organism evidence="1 2">
    <name type="scientific">Orbilia oligospora</name>
    <name type="common">Nematode-trapping fungus</name>
    <name type="synonym">Arthrobotrys oligospora</name>
    <dbReference type="NCBI Taxonomy" id="2813651"/>
    <lineage>
        <taxon>Eukaryota</taxon>
        <taxon>Fungi</taxon>
        <taxon>Dikarya</taxon>
        <taxon>Ascomycota</taxon>
        <taxon>Pezizomycotina</taxon>
        <taxon>Orbiliomycetes</taxon>
        <taxon>Orbiliales</taxon>
        <taxon>Orbiliaceae</taxon>
        <taxon>Orbilia</taxon>
    </lineage>
</organism>
<dbReference type="AlphaFoldDB" id="A0A7C8VGD2"/>
<reference evidence="1 2" key="1">
    <citation type="submission" date="2020-01" db="EMBL/GenBank/DDBJ databases">
        <authorList>
            <person name="Palmer J.M."/>
        </authorList>
    </citation>
    <scope>NUCLEOTIDE SEQUENCE [LARGE SCALE GENOMIC DNA]</scope>
    <source>
        <strain evidence="1 2">TWF970</strain>
    </source>
</reference>
<sequence length="149" mass="16909">MKGLGLRLHLNVAFRSPRNISKSHIPLVISLSATRALLNGRFFCFCFNPYFKTRVQIFLGNALKTVKKIFSLFGLKIFFQNVELCLESLHTLVSNTSVRQPRPSTRIRYEIPVTVPDAATRMDCLRRAYACCLASASLPSKDSFSCLRY</sequence>